<accession>A0A7S8C5N9</accession>
<protein>
    <recommendedName>
        <fullName evidence="5 15">Succinyl-diaminopimelate desuccinylase</fullName>
        <shortName evidence="15">SDAP desuccinylase</shortName>
        <ecNumber evidence="4 15">3.5.1.18</ecNumber>
    </recommendedName>
    <alternativeName>
        <fullName evidence="13 15">N-succinyl-LL-2,6-diaminoheptanedioate amidohydrolase</fullName>
    </alternativeName>
</protein>
<evidence type="ECO:0000256" key="15">
    <source>
        <dbReference type="HAMAP-Rule" id="MF_01690"/>
    </source>
</evidence>
<evidence type="ECO:0000256" key="2">
    <source>
        <dbReference type="ARBA" id="ARBA00006746"/>
    </source>
</evidence>
<feature type="binding site" evidence="15">
    <location>
        <position position="111"/>
    </location>
    <ligand>
        <name>Zn(2+)</name>
        <dbReference type="ChEBI" id="CHEBI:29105"/>
        <label>1</label>
    </ligand>
</feature>
<dbReference type="RefSeq" id="WP_213161202.1">
    <property type="nucleotide sequence ID" value="NZ_CP058214.1"/>
</dbReference>
<keyword evidence="9 15" id="KW-0862">Zinc</keyword>
<keyword evidence="12 15" id="KW-0170">Cobalt</keyword>
<dbReference type="GO" id="GO:0006526">
    <property type="term" value="P:L-arginine biosynthetic process"/>
    <property type="evidence" value="ECO:0007669"/>
    <property type="project" value="TreeGrafter"/>
</dbReference>
<dbReference type="GO" id="GO:0009014">
    <property type="term" value="F:succinyl-diaminopimelate desuccinylase activity"/>
    <property type="evidence" value="ECO:0007669"/>
    <property type="project" value="UniProtKB-UniRule"/>
</dbReference>
<dbReference type="GO" id="GO:0009089">
    <property type="term" value="P:lysine biosynthetic process via diaminopimelate"/>
    <property type="evidence" value="ECO:0007669"/>
    <property type="project" value="UniProtKB-UniRule"/>
</dbReference>
<dbReference type="PANTHER" id="PTHR43808">
    <property type="entry name" value="ACETYLORNITHINE DEACETYLASE"/>
    <property type="match status" value="1"/>
</dbReference>
<reference evidence="17 18" key="1">
    <citation type="submission" date="2020-06" db="EMBL/GenBank/DDBJ databases">
        <title>Genome sequence of 2 isolates from Red Sea Mangroves.</title>
        <authorList>
            <person name="Sefrji F."/>
            <person name="Michoud G."/>
            <person name="Merlino G."/>
            <person name="Daffonchio D."/>
        </authorList>
    </citation>
    <scope>NUCLEOTIDE SEQUENCE [LARGE SCALE GENOMIC DNA]</scope>
    <source>
        <strain evidence="17 18">R1DC25</strain>
    </source>
</reference>
<dbReference type="GO" id="GO:0008270">
    <property type="term" value="F:zinc ion binding"/>
    <property type="evidence" value="ECO:0007669"/>
    <property type="project" value="UniProtKB-UniRule"/>
</dbReference>
<evidence type="ECO:0000256" key="8">
    <source>
        <dbReference type="ARBA" id="ARBA00022801"/>
    </source>
</evidence>
<dbReference type="InterPro" id="IPR011650">
    <property type="entry name" value="Peptidase_M20_dimer"/>
</dbReference>
<keyword evidence="18" id="KW-1185">Reference proteome</keyword>
<evidence type="ECO:0000256" key="13">
    <source>
        <dbReference type="ARBA" id="ARBA00031891"/>
    </source>
</evidence>
<dbReference type="InterPro" id="IPR002933">
    <property type="entry name" value="Peptidase_M20"/>
</dbReference>
<dbReference type="InterPro" id="IPR005941">
    <property type="entry name" value="DapE_proteobac"/>
</dbReference>
<dbReference type="GO" id="GO:0008777">
    <property type="term" value="F:acetylornithine deacetylase activity"/>
    <property type="evidence" value="ECO:0007669"/>
    <property type="project" value="TreeGrafter"/>
</dbReference>
<dbReference type="Pfam" id="PF07687">
    <property type="entry name" value="M20_dimer"/>
    <property type="match status" value="1"/>
</dbReference>
<name>A0A7S8C5N9_9HYPH</name>
<gene>
    <name evidence="15 17" type="primary">dapE</name>
    <name evidence="17" type="ORF">HW532_14765</name>
</gene>
<evidence type="ECO:0000256" key="4">
    <source>
        <dbReference type="ARBA" id="ARBA00011921"/>
    </source>
</evidence>
<dbReference type="UniPathway" id="UPA00034">
    <property type="reaction ID" value="UER00021"/>
</dbReference>
<feature type="binding site" evidence="15">
    <location>
        <position position="78"/>
    </location>
    <ligand>
        <name>Zn(2+)</name>
        <dbReference type="ChEBI" id="CHEBI:29105"/>
        <label>1</label>
    </ligand>
</feature>
<dbReference type="Gene3D" id="3.40.630.10">
    <property type="entry name" value="Zn peptidases"/>
    <property type="match status" value="1"/>
</dbReference>
<feature type="active site" description="Proton acceptor" evidence="15">
    <location>
        <position position="146"/>
    </location>
</feature>
<comment type="function">
    <text evidence="15">Catalyzes the hydrolysis of N-succinyl-L,L-diaminopimelic acid (SDAP), forming succinate and LL-2,6-diaminopimelate (DAP), an intermediate involved in the bacterial biosynthesis of lysine and meso-diaminopimelic acid, an essential component of bacterial cell walls.</text>
</comment>
<dbReference type="NCBIfam" id="TIGR01246">
    <property type="entry name" value="dapE_proteo"/>
    <property type="match status" value="1"/>
</dbReference>
<comment type="pathway">
    <text evidence="1 15">Amino-acid biosynthesis; L-lysine biosynthesis via DAP pathway; LL-2,6-diaminopimelate from (S)-tetrahydrodipicolinate (succinylase route): step 3/3.</text>
</comment>
<comment type="similarity">
    <text evidence="2 15">Belongs to the peptidase M20A family. DapE subfamily.</text>
</comment>
<dbReference type="Pfam" id="PF01546">
    <property type="entry name" value="Peptidase_M20"/>
    <property type="match status" value="1"/>
</dbReference>
<feature type="active site" evidence="15">
    <location>
        <position position="80"/>
    </location>
</feature>
<evidence type="ECO:0000313" key="18">
    <source>
        <dbReference type="Proteomes" id="UP000593594"/>
    </source>
</evidence>
<dbReference type="Gene3D" id="1.10.150.900">
    <property type="match status" value="1"/>
</dbReference>
<keyword evidence="6 15" id="KW-0028">Amino-acid biosynthesis</keyword>
<dbReference type="NCBIfam" id="NF009557">
    <property type="entry name" value="PRK13009.1"/>
    <property type="match status" value="1"/>
</dbReference>
<keyword evidence="11 15" id="KW-0457">Lysine biosynthesis</keyword>
<dbReference type="CDD" id="cd03891">
    <property type="entry name" value="M20_DapE_proteobac"/>
    <property type="match status" value="1"/>
</dbReference>
<sequence>MTRPHQPAADPASILRDLIRCPSVTPAEGGALDCLERLLEPRGFRCVRLPFEAPGTERVDNLFARFGTGAPHFCFAGHTDVVPPGDEASWTVPPFAAETVDGVLYGRGAVDMKGGVAAFAAAALDYLGARGEAFAGSISLLVTGDEEGPAVNGTVRMLQWLRDHGEVPDHCLVGEPSSVDRLGDTIKIGRRGSLNATLTVTGRQGHTAYPHKALNPVPGLVRMLDRLASERLDGGTAHFEPSTLAITSVDVGNPASNVIPERATARLNIRFNSEHTAESLERWVRDVCEAVTGEMGGTLELAFSSNADSFVTEPGPFVDLVAAAVGEATGVAPDLNTGGGTSDARFIKDYCPVVEFGPVNKTIHQVDERIPLDELVALTAVYRTLLERYFDRFSAGGAAG</sequence>
<feature type="domain" description="Peptidase M20 dimerisation" evidence="16">
    <location>
        <begin position="188"/>
        <end position="292"/>
    </location>
</feature>
<dbReference type="Proteomes" id="UP000593594">
    <property type="component" value="Chromosome"/>
</dbReference>
<evidence type="ECO:0000256" key="6">
    <source>
        <dbReference type="ARBA" id="ARBA00022605"/>
    </source>
</evidence>
<keyword evidence="7 15" id="KW-0479">Metal-binding</keyword>
<dbReference type="InterPro" id="IPR050072">
    <property type="entry name" value="Peptidase_M20A"/>
</dbReference>
<dbReference type="PANTHER" id="PTHR43808:SF31">
    <property type="entry name" value="N-ACETYL-L-CITRULLINE DEACETYLASE"/>
    <property type="match status" value="1"/>
</dbReference>
<evidence type="ECO:0000256" key="3">
    <source>
        <dbReference type="ARBA" id="ARBA00011738"/>
    </source>
</evidence>
<dbReference type="EMBL" id="CP058214">
    <property type="protein sequence ID" value="QPC43839.1"/>
    <property type="molecule type" value="Genomic_DNA"/>
</dbReference>
<keyword evidence="8 15" id="KW-0378">Hydrolase</keyword>
<comment type="cofactor">
    <cofactor evidence="15">
        <name>Zn(2+)</name>
        <dbReference type="ChEBI" id="CHEBI:29105"/>
    </cofactor>
    <cofactor evidence="15">
        <name>Co(2+)</name>
        <dbReference type="ChEBI" id="CHEBI:48828"/>
    </cofactor>
    <text evidence="15">Binds 2 Zn(2+) or Co(2+) ions per subunit.</text>
</comment>
<dbReference type="SUPFAM" id="SSF55031">
    <property type="entry name" value="Bacterial exopeptidase dimerisation domain"/>
    <property type="match status" value="1"/>
</dbReference>
<evidence type="ECO:0000256" key="1">
    <source>
        <dbReference type="ARBA" id="ARBA00005130"/>
    </source>
</evidence>
<evidence type="ECO:0000256" key="10">
    <source>
        <dbReference type="ARBA" id="ARBA00022915"/>
    </source>
</evidence>
<evidence type="ECO:0000256" key="14">
    <source>
        <dbReference type="ARBA" id="ARBA00051301"/>
    </source>
</evidence>
<dbReference type="EC" id="3.5.1.18" evidence="4 15"/>
<dbReference type="HAMAP" id="MF_01690">
    <property type="entry name" value="DapE"/>
    <property type="match status" value="1"/>
</dbReference>
<feature type="binding site" evidence="15">
    <location>
        <position position="111"/>
    </location>
    <ligand>
        <name>Zn(2+)</name>
        <dbReference type="ChEBI" id="CHEBI:29105"/>
        <label>2</label>
    </ligand>
</feature>
<organism evidence="17 18">
    <name type="scientific">Kaustia mangrovi</name>
    <dbReference type="NCBI Taxonomy" id="2593653"/>
    <lineage>
        <taxon>Bacteria</taxon>
        <taxon>Pseudomonadati</taxon>
        <taxon>Pseudomonadota</taxon>
        <taxon>Alphaproteobacteria</taxon>
        <taxon>Hyphomicrobiales</taxon>
        <taxon>Parvibaculaceae</taxon>
        <taxon>Kaustia</taxon>
    </lineage>
</organism>
<dbReference type="GO" id="GO:0019877">
    <property type="term" value="P:diaminopimelate biosynthetic process"/>
    <property type="evidence" value="ECO:0007669"/>
    <property type="project" value="UniProtKB-UniRule"/>
</dbReference>
<evidence type="ECO:0000259" key="16">
    <source>
        <dbReference type="Pfam" id="PF07687"/>
    </source>
</evidence>
<dbReference type="GO" id="GO:0050897">
    <property type="term" value="F:cobalt ion binding"/>
    <property type="evidence" value="ECO:0007669"/>
    <property type="project" value="UniProtKB-UniRule"/>
</dbReference>
<evidence type="ECO:0000256" key="7">
    <source>
        <dbReference type="ARBA" id="ARBA00022723"/>
    </source>
</evidence>
<dbReference type="Gene3D" id="3.30.70.360">
    <property type="match status" value="1"/>
</dbReference>
<evidence type="ECO:0000256" key="11">
    <source>
        <dbReference type="ARBA" id="ARBA00023154"/>
    </source>
</evidence>
<dbReference type="KEGG" id="kmn:HW532_14765"/>
<keyword evidence="10 15" id="KW-0220">Diaminopimelate biosynthesis</keyword>
<evidence type="ECO:0000256" key="5">
    <source>
        <dbReference type="ARBA" id="ARBA00022391"/>
    </source>
</evidence>
<proteinExistence type="inferred from homology"/>
<evidence type="ECO:0000256" key="12">
    <source>
        <dbReference type="ARBA" id="ARBA00023285"/>
    </source>
</evidence>
<comment type="subunit">
    <text evidence="3 15">Homodimer.</text>
</comment>
<comment type="catalytic activity">
    <reaction evidence="14 15">
        <text>N-succinyl-(2S,6S)-2,6-diaminopimelate + H2O = (2S,6S)-2,6-diaminopimelate + succinate</text>
        <dbReference type="Rhea" id="RHEA:22608"/>
        <dbReference type="ChEBI" id="CHEBI:15377"/>
        <dbReference type="ChEBI" id="CHEBI:30031"/>
        <dbReference type="ChEBI" id="CHEBI:57609"/>
        <dbReference type="ChEBI" id="CHEBI:58087"/>
        <dbReference type="EC" id="3.5.1.18"/>
    </reaction>
</comment>
<evidence type="ECO:0000256" key="9">
    <source>
        <dbReference type="ARBA" id="ARBA00022833"/>
    </source>
</evidence>
<dbReference type="SUPFAM" id="SSF53187">
    <property type="entry name" value="Zn-dependent exopeptidases"/>
    <property type="match status" value="1"/>
</dbReference>
<dbReference type="AlphaFoldDB" id="A0A7S8C5N9"/>
<feature type="binding site" evidence="15">
    <location>
        <position position="175"/>
    </location>
    <ligand>
        <name>Zn(2+)</name>
        <dbReference type="ChEBI" id="CHEBI:29105"/>
        <label>1</label>
    </ligand>
</feature>
<dbReference type="InterPro" id="IPR036264">
    <property type="entry name" value="Bact_exopeptidase_dim_dom"/>
</dbReference>
<feature type="binding site" evidence="15">
    <location>
        <position position="147"/>
    </location>
    <ligand>
        <name>Zn(2+)</name>
        <dbReference type="ChEBI" id="CHEBI:29105"/>
        <label>2</label>
    </ligand>
</feature>
<feature type="binding site" evidence="15">
    <location>
        <position position="364"/>
    </location>
    <ligand>
        <name>Zn(2+)</name>
        <dbReference type="ChEBI" id="CHEBI:29105"/>
        <label>2</label>
    </ligand>
</feature>
<evidence type="ECO:0000313" key="17">
    <source>
        <dbReference type="EMBL" id="QPC43839.1"/>
    </source>
</evidence>